<organism evidence="2 3">
    <name type="scientific">Aphanomyces stellatus</name>
    <dbReference type="NCBI Taxonomy" id="120398"/>
    <lineage>
        <taxon>Eukaryota</taxon>
        <taxon>Sar</taxon>
        <taxon>Stramenopiles</taxon>
        <taxon>Oomycota</taxon>
        <taxon>Saprolegniomycetes</taxon>
        <taxon>Saprolegniales</taxon>
        <taxon>Verrucalvaceae</taxon>
        <taxon>Aphanomyces</taxon>
    </lineage>
</organism>
<evidence type="ECO:0000313" key="3">
    <source>
        <dbReference type="Proteomes" id="UP000332933"/>
    </source>
</evidence>
<evidence type="ECO:0000313" key="1">
    <source>
        <dbReference type="EMBL" id="KAF0718704.1"/>
    </source>
</evidence>
<evidence type="ECO:0000313" key="2">
    <source>
        <dbReference type="EMBL" id="VFT78745.1"/>
    </source>
</evidence>
<reference evidence="1" key="2">
    <citation type="submission" date="2019-06" db="EMBL/GenBank/DDBJ databases">
        <title>Genomics analysis of Aphanomyces spp. identifies a new class of oomycete effector associated with host adaptation.</title>
        <authorList>
            <person name="Gaulin E."/>
        </authorList>
    </citation>
    <scope>NUCLEOTIDE SEQUENCE</scope>
    <source>
        <strain evidence="1">CBS 578.67</strain>
    </source>
</reference>
<proteinExistence type="predicted"/>
<accession>A0A485K824</accession>
<dbReference type="EMBL" id="VJMH01000130">
    <property type="protein sequence ID" value="KAF0718704.1"/>
    <property type="molecule type" value="Genomic_DNA"/>
</dbReference>
<keyword evidence="3" id="KW-1185">Reference proteome</keyword>
<dbReference type="AlphaFoldDB" id="A0A485K824"/>
<gene>
    <name evidence="2" type="primary">Aste57867_1530</name>
    <name evidence="1" type="ORF">As57867_001529</name>
    <name evidence="2" type="ORF">ASTE57867_1530</name>
</gene>
<name>A0A485K824_9STRA</name>
<dbReference type="EMBL" id="CAADRA010000130">
    <property type="protein sequence ID" value="VFT78745.1"/>
    <property type="molecule type" value="Genomic_DNA"/>
</dbReference>
<dbReference type="Proteomes" id="UP000332933">
    <property type="component" value="Unassembled WGS sequence"/>
</dbReference>
<sequence>MRIADLATSIDATDYPLILPEPAKSVRPIHVRSQLRQFVWTQGPLGRHVHQVRCTDAQRFLVNENEMAVANNTIHVTDHGVCHVVRKENLNQLAFENKVLTQAARQQLTRDRGYDEVHKLTLVMHAMWSWGNQELFSRIQVHKAREWTRTAARRYQERQLSRSRGGGYTDNL</sequence>
<protein>
    <submittedName>
        <fullName evidence="2">Aste57867_1530 protein</fullName>
    </submittedName>
</protein>
<reference evidence="2 3" key="1">
    <citation type="submission" date="2019-03" db="EMBL/GenBank/DDBJ databases">
        <authorList>
            <person name="Gaulin E."/>
            <person name="Dumas B."/>
        </authorList>
    </citation>
    <scope>NUCLEOTIDE SEQUENCE [LARGE SCALE GENOMIC DNA]</scope>
    <source>
        <strain evidence="2">CBS 568.67</strain>
    </source>
</reference>